<feature type="compositionally biased region" description="Basic and acidic residues" evidence="1">
    <location>
        <begin position="92"/>
        <end position="102"/>
    </location>
</feature>
<gene>
    <name evidence="2" type="ORF">PGLA1383_LOCUS19171</name>
</gene>
<feature type="non-terminal residue" evidence="2">
    <location>
        <position position="135"/>
    </location>
</feature>
<comment type="caution">
    <text evidence="2">The sequence shown here is derived from an EMBL/GenBank/DDBJ whole genome shotgun (WGS) entry which is preliminary data.</text>
</comment>
<keyword evidence="3" id="KW-1185">Reference proteome</keyword>
<accession>A0A813EKM1</accession>
<evidence type="ECO:0000313" key="2">
    <source>
        <dbReference type="EMBL" id="CAE8600866.1"/>
    </source>
</evidence>
<name>A0A813EKM1_POLGL</name>
<sequence>DSLELPQAFPSIGLPGSSSALELSQADALFAATALPEQGLFSQLPREVPVNELLGFEQGDRLDELLGGGDAFSDNQALPGRSLLDEISLRWEMQRRQEEHQQHHPQHHPQQQQQQQQLQQQPQQQQQQQQQLQQQ</sequence>
<protein>
    <submittedName>
        <fullName evidence="2">Uncharacterized protein</fullName>
    </submittedName>
</protein>
<proteinExistence type="predicted"/>
<feature type="compositionally biased region" description="Low complexity" evidence="1">
    <location>
        <begin position="108"/>
        <end position="135"/>
    </location>
</feature>
<reference evidence="2" key="1">
    <citation type="submission" date="2021-02" db="EMBL/GenBank/DDBJ databases">
        <authorList>
            <person name="Dougan E. K."/>
            <person name="Rhodes N."/>
            <person name="Thang M."/>
            <person name="Chan C."/>
        </authorList>
    </citation>
    <scope>NUCLEOTIDE SEQUENCE</scope>
</reference>
<dbReference type="Proteomes" id="UP000654075">
    <property type="component" value="Unassembled WGS sequence"/>
</dbReference>
<dbReference type="AlphaFoldDB" id="A0A813EKM1"/>
<organism evidence="2 3">
    <name type="scientific">Polarella glacialis</name>
    <name type="common">Dinoflagellate</name>
    <dbReference type="NCBI Taxonomy" id="89957"/>
    <lineage>
        <taxon>Eukaryota</taxon>
        <taxon>Sar</taxon>
        <taxon>Alveolata</taxon>
        <taxon>Dinophyceae</taxon>
        <taxon>Suessiales</taxon>
        <taxon>Suessiaceae</taxon>
        <taxon>Polarella</taxon>
    </lineage>
</organism>
<evidence type="ECO:0000256" key="1">
    <source>
        <dbReference type="SAM" id="MobiDB-lite"/>
    </source>
</evidence>
<feature type="region of interest" description="Disordered" evidence="1">
    <location>
        <begin position="92"/>
        <end position="135"/>
    </location>
</feature>
<evidence type="ECO:0000313" key="3">
    <source>
        <dbReference type="Proteomes" id="UP000654075"/>
    </source>
</evidence>
<dbReference type="EMBL" id="CAJNNV010012526">
    <property type="protein sequence ID" value="CAE8600866.1"/>
    <property type="molecule type" value="Genomic_DNA"/>
</dbReference>